<sequence length="727" mass="81726">MQSLNNGLLRNVPLIGKGTRPQVFFAHSSSVAGSLSTVILLPETCIAVVVLVNSKPTCDSSDFITIMILERLLGGCGGHDFAELTREALDKASRRYSEQKAELESSRVLHTSPKPLNEHRGRYSWKSKSLFVDVFVEDDKLKFQVMGRSDQIYGLEHYHYDTFAWLMTDDEEAERARYVQAIGAYKFVFQTDDIDRVTGFKEAIFAPHGSVSTKTCNTVEQSDMLNIQSSAAWLGARIILRQVSPEASSIYDFVIELHRSCSGDWNSLIGNEVNSVELQALLTYMATFLSNVGNYYGSGDQKFIPSVDKSLLHKLATRSTRSVISAYIESFETGSLDAYRKSQRLWVRDKAPRVENIFGFVEPYRDPQGVRAEFEALVAIADDKETLLLTKLVDNSARFIRWLPWATPKNDGKGPFEKSLFEPPDCSSIHALAYCSSIIFPGINLPNYNDIRQEDGFKNVIISNRMIAESQAIQYPLVEESEAEQFKKHRFHAYYWWVVLHELLGHGTGQMMVENADGQTWTGQFGDLATTVDECRAEFVGAYLMDDSELLALFGFTDSSEICAEDLTYNLYLQLGVDGLRGLSNYNVQSNNWGQAHSRAHFAILKCLLQDGGGVITVAHNKLEHSLKVRVDRSKIRTHGKPALGNMLLHLHMFRCTADTKGCRTYYEKLSSVNGEYIEWRETVLATKPPPLIFTQANTFLGGDTVTLKEYEPTAEGVIASWAERQI</sequence>
<dbReference type="GeneID" id="29981322"/>
<dbReference type="GO" id="GO:0005737">
    <property type="term" value="C:cytoplasm"/>
    <property type="evidence" value="ECO:0007669"/>
    <property type="project" value="TreeGrafter"/>
</dbReference>
<evidence type="ECO:0000313" key="4">
    <source>
        <dbReference type="EMBL" id="PON27672.1"/>
    </source>
</evidence>
<reference evidence="4 5" key="1">
    <citation type="journal article" date="2016" name="Genome Announc.">
        <title>Draft Whole-Genome Sequence of Trichoderma gamsii T6085, a Promising Biocontrol Agent of Fusarium Head Blight on Wheat.</title>
        <authorList>
            <person name="Baroncelli R."/>
            <person name="Zapparata A."/>
            <person name="Piaggeschi G."/>
            <person name="Sarrocco S."/>
            <person name="Vannacci G."/>
        </authorList>
    </citation>
    <scope>NUCLEOTIDE SEQUENCE [LARGE SCALE GENOMIC DNA]</scope>
    <source>
        <strain evidence="4 5">T6085</strain>
    </source>
</reference>
<protein>
    <submittedName>
        <fullName evidence="4">Dipeptidyl-peptidase 3</fullName>
    </submittedName>
</protein>
<dbReference type="PANTHER" id="PTHR23422">
    <property type="entry name" value="DIPEPTIDYL PEPTIDASE III-RELATED"/>
    <property type="match status" value="1"/>
</dbReference>
<dbReference type="InterPro" id="IPR021860">
    <property type="entry name" value="Peptidase_S12_Pab87-rel_C"/>
</dbReference>
<dbReference type="PANTHER" id="PTHR23422:SF11">
    <property type="entry name" value="DIPEPTIDYL PEPTIDASE 3"/>
    <property type="match status" value="1"/>
</dbReference>
<dbReference type="GO" id="GO:0008239">
    <property type="term" value="F:dipeptidyl-peptidase activity"/>
    <property type="evidence" value="ECO:0007669"/>
    <property type="project" value="TreeGrafter"/>
</dbReference>
<feature type="domain" description="Peptidase S12 Pab87-related C-terminal" evidence="3">
    <location>
        <begin position="111"/>
        <end position="200"/>
    </location>
</feature>
<dbReference type="EMBL" id="JPDN02000009">
    <property type="protein sequence ID" value="PON27672.1"/>
    <property type="molecule type" value="Genomic_DNA"/>
</dbReference>
<keyword evidence="2" id="KW-0378">Hydrolase</keyword>
<evidence type="ECO:0000313" key="5">
    <source>
        <dbReference type="Proteomes" id="UP000054821"/>
    </source>
</evidence>
<name>A0A2P4ZTR6_9HYPO</name>
<dbReference type="InterPro" id="IPR039461">
    <property type="entry name" value="Peptidase_M49"/>
</dbReference>
<evidence type="ECO:0000259" key="3">
    <source>
        <dbReference type="Pfam" id="PF11954"/>
    </source>
</evidence>
<comment type="caution">
    <text evidence="4">The sequence shown here is derived from an EMBL/GenBank/DDBJ whole genome shotgun (WGS) entry which is preliminary data.</text>
</comment>
<dbReference type="GO" id="GO:0046872">
    <property type="term" value="F:metal ion binding"/>
    <property type="evidence" value="ECO:0007669"/>
    <property type="project" value="UniProtKB-KW"/>
</dbReference>
<organism evidence="4 5">
    <name type="scientific">Trichoderma gamsii</name>
    <dbReference type="NCBI Taxonomy" id="398673"/>
    <lineage>
        <taxon>Eukaryota</taxon>
        <taxon>Fungi</taxon>
        <taxon>Dikarya</taxon>
        <taxon>Ascomycota</taxon>
        <taxon>Pezizomycotina</taxon>
        <taxon>Sordariomycetes</taxon>
        <taxon>Hypocreomycetidae</taxon>
        <taxon>Hypocreales</taxon>
        <taxon>Hypocreaceae</taxon>
        <taxon>Trichoderma</taxon>
    </lineage>
</organism>
<keyword evidence="1" id="KW-0479">Metal-binding</keyword>
<dbReference type="AlphaFoldDB" id="A0A2P4ZTR6"/>
<keyword evidence="5" id="KW-1185">Reference proteome</keyword>
<evidence type="ECO:0000256" key="1">
    <source>
        <dbReference type="ARBA" id="ARBA00022723"/>
    </source>
</evidence>
<evidence type="ECO:0000256" key="2">
    <source>
        <dbReference type="ARBA" id="ARBA00022801"/>
    </source>
</evidence>
<dbReference type="Pfam" id="PF11954">
    <property type="entry name" value="DUF3471"/>
    <property type="match status" value="1"/>
</dbReference>
<dbReference type="RefSeq" id="XP_024406045.1">
    <property type="nucleotide sequence ID" value="XM_024549207.1"/>
</dbReference>
<dbReference type="Pfam" id="PF03571">
    <property type="entry name" value="Peptidase_M49"/>
    <property type="match status" value="1"/>
</dbReference>
<dbReference type="Proteomes" id="UP000054821">
    <property type="component" value="Unassembled WGS sequence"/>
</dbReference>
<gene>
    <name evidence="4" type="ORF">TGAM01_v203439</name>
</gene>
<proteinExistence type="predicted"/>
<dbReference type="Gene3D" id="3.30.540.30">
    <property type="match status" value="2"/>
</dbReference>
<accession>A0A2P4ZTR6</accession>